<evidence type="ECO:0000256" key="1">
    <source>
        <dbReference type="ARBA" id="ARBA00022737"/>
    </source>
</evidence>
<comment type="caution">
    <text evidence="2">The sequence shown here is derived from an EMBL/GenBank/DDBJ whole genome shotgun (WGS) entry which is preliminary data.</text>
</comment>
<evidence type="ECO:0000313" key="2">
    <source>
        <dbReference type="EMBL" id="RHY30587.1"/>
    </source>
</evidence>
<dbReference type="PANTHER" id="PTHR47936">
    <property type="entry name" value="PPR_LONG DOMAIN-CONTAINING PROTEIN"/>
    <property type="match status" value="1"/>
</dbReference>
<name>A0A418AYF9_9STRA</name>
<keyword evidence="3" id="KW-1185">Reference proteome</keyword>
<dbReference type="PANTHER" id="PTHR47936:SF1">
    <property type="entry name" value="PENTATRICOPEPTIDE REPEAT-CONTAINING PROTEIN GUN1, CHLOROPLASTIC"/>
    <property type="match status" value="1"/>
</dbReference>
<dbReference type="Proteomes" id="UP000285060">
    <property type="component" value="Unassembled WGS sequence"/>
</dbReference>
<dbReference type="EMBL" id="QUSY01000297">
    <property type="protein sequence ID" value="RHY30587.1"/>
    <property type="molecule type" value="Genomic_DNA"/>
</dbReference>
<protein>
    <recommendedName>
        <fullName evidence="4">Pentacotripeptide-repeat region of PRORP domain-containing protein</fullName>
    </recommendedName>
</protein>
<dbReference type="VEuPathDB" id="FungiDB:H310_09431"/>
<organism evidence="2 3">
    <name type="scientific">Aphanomyces invadans</name>
    <dbReference type="NCBI Taxonomy" id="157072"/>
    <lineage>
        <taxon>Eukaryota</taxon>
        <taxon>Sar</taxon>
        <taxon>Stramenopiles</taxon>
        <taxon>Oomycota</taxon>
        <taxon>Saprolegniomycetes</taxon>
        <taxon>Saprolegniales</taxon>
        <taxon>Verrucalvaceae</taxon>
        <taxon>Aphanomyces</taxon>
    </lineage>
</organism>
<sequence length="798" mass="89831">MPAWLHRNGIGVRGFASHHTPDEQVERLSFSEVRKLGSTNKDELMNSRGNPAFFTLVKSLKSTWRDFYAHNPSPTAIELKTFFNAGRALDMDTVLVETVMAMHKMYPKEIKARHFMESRVSFLRLRKFNEMLAIYDAEKIAHPHPQPIFYIWALTASIEQNNLGKVKALLAEMKHEGYMVPNETVSRLLFNLAKKGDKATILAADILHNRKLFDLTLDTPEYNIILEALILLDRTDEMPAIVAEMNAAGVPTNAKSNHLLSTKALERVYLHSRHQYVAAARSHGFPRIQQALIRRLVCVSRPKSKLDGDLRRYLDKKQWENAARAADAILAENSTPRTIPQVLEAFLATNQVAKIDAVVASMQTAKWPMPPLSAIMLLLKQYTRREVNPIDGKAQLVDVHRAFEVYKAAKVQNITIFQPKMLYPVVLQLGEWEAAVDLFQGSLRVDADNSAHVPIRTTKGMRMEAFHDVVRVCAKMRQYKAMIDVVDMMTSHGHDVSPTVFKSMWFDPVRYSFYGLDSVNEKSRSDLMARFASAIVTCLRMIRSRQPAFQPDYTMVDSLANVLFYGKQRGALLEIYRQARSDPRKFPLPELTYQKLLQVSAVNSHNLAETKELYDEAIANYPNGKKTHGSFEGSLVRATAQAGHLDEMLTLLRLHPLGGSFRNALEVLFTQGQFDQAKEVLDMMLDAGFAPNSKVMLKAMSALASHSRDSRAPDLTMTFLDAFESSIVVNGQIQTKAAATSYNTQRNVSVSMRDIRFIYSLAVRTLEEAGDVDAKNTLVARMDALGIQPVAVDAKLKG</sequence>
<proteinExistence type="predicted"/>
<dbReference type="InterPro" id="IPR011990">
    <property type="entry name" value="TPR-like_helical_dom_sf"/>
</dbReference>
<evidence type="ECO:0008006" key="4">
    <source>
        <dbReference type="Google" id="ProtNLM"/>
    </source>
</evidence>
<keyword evidence="1" id="KW-0677">Repeat</keyword>
<dbReference type="AlphaFoldDB" id="A0A418AYF9"/>
<evidence type="ECO:0000313" key="3">
    <source>
        <dbReference type="Proteomes" id="UP000285060"/>
    </source>
</evidence>
<gene>
    <name evidence="2" type="ORF">DYB32_006888</name>
</gene>
<reference evidence="2 3" key="1">
    <citation type="submission" date="2018-08" db="EMBL/GenBank/DDBJ databases">
        <title>Aphanomyces genome sequencing and annotation.</title>
        <authorList>
            <person name="Minardi D."/>
            <person name="Oidtmann B."/>
            <person name="Van Der Giezen M."/>
            <person name="Studholme D.J."/>
        </authorList>
    </citation>
    <scope>NUCLEOTIDE SEQUENCE [LARGE SCALE GENOMIC DNA]</scope>
    <source>
        <strain evidence="2 3">NJM0002</strain>
    </source>
</reference>
<accession>A0A418AYF9</accession>
<dbReference type="Gene3D" id="1.25.40.10">
    <property type="entry name" value="Tetratricopeptide repeat domain"/>
    <property type="match status" value="1"/>
</dbReference>